<dbReference type="GO" id="GO:0001680">
    <property type="term" value="P:tRNA 3'-terminal CCA addition"/>
    <property type="evidence" value="ECO:0007669"/>
    <property type="project" value="TreeGrafter"/>
</dbReference>
<dbReference type="PANTHER" id="PTHR46173">
    <property type="entry name" value="CCA TRNA NUCLEOTIDYLTRANSFERASE 1, MITOCHONDRIAL"/>
    <property type="match status" value="1"/>
</dbReference>
<evidence type="ECO:0000256" key="2">
    <source>
        <dbReference type="ARBA" id="ARBA00022694"/>
    </source>
</evidence>
<evidence type="ECO:0000256" key="3">
    <source>
        <dbReference type="ARBA" id="ARBA00022695"/>
    </source>
</evidence>
<evidence type="ECO:0000256" key="1">
    <source>
        <dbReference type="ARBA" id="ARBA00001946"/>
    </source>
</evidence>
<keyword evidence="8" id="KW-1185">Reference proteome</keyword>
<keyword evidence="3" id="KW-0548">Nucleotidyltransferase</keyword>
<dbReference type="InterPro" id="IPR032828">
    <property type="entry name" value="PolyA_RNA-bd"/>
</dbReference>
<evidence type="ECO:0000313" key="8">
    <source>
        <dbReference type="Proteomes" id="UP000095280"/>
    </source>
</evidence>
<dbReference type="GO" id="GO:0000049">
    <property type="term" value="F:tRNA binding"/>
    <property type="evidence" value="ECO:0007669"/>
    <property type="project" value="TreeGrafter"/>
</dbReference>
<dbReference type="GO" id="GO:0016779">
    <property type="term" value="F:nucleotidyltransferase activity"/>
    <property type="evidence" value="ECO:0007669"/>
    <property type="project" value="UniProtKB-KW"/>
</dbReference>
<name>A0A1I8FAU7_9PLAT</name>
<accession>A0A1I8FAU7</accession>
<keyword evidence="4" id="KW-0479">Metal-binding</keyword>
<organism evidence="8 9">
    <name type="scientific">Macrostomum lignano</name>
    <dbReference type="NCBI Taxonomy" id="282301"/>
    <lineage>
        <taxon>Eukaryota</taxon>
        <taxon>Metazoa</taxon>
        <taxon>Spiralia</taxon>
        <taxon>Lophotrochozoa</taxon>
        <taxon>Platyhelminthes</taxon>
        <taxon>Rhabditophora</taxon>
        <taxon>Macrostomorpha</taxon>
        <taxon>Macrostomida</taxon>
        <taxon>Macrostomidae</taxon>
        <taxon>Macrostomum</taxon>
    </lineage>
</organism>
<dbReference type="GO" id="GO:0005739">
    <property type="term" value="C:mitochondrion"/>
    <property type="evidence" value="ECO:0007669"/>
    <property type="project" value="TreeGrafter"/>
</dbReference>
<dbReference type="Gene3D" id="1.10.3090.10">
    <property type="entry name" value="cca-adding enzyme, domain 2"/>
    <property type="match status" value="1"/>
</dbReference>
<evidence type="ECO:0000259" key="7">
    <source>
        <dbReference type="Pfam" id="PF12627"/>
    </source>
</evidence>
<dbReference type="WBParaSite" id="maker-unitig_27203-snap-gene-0.2-mRNA-1">
    <property type="protein sequence ID" value="maker-unitig_27203-snap-gene-0.2-mRNA-1"/>
    <property type="gene ID" value="maker-unitig_27203-snap-gene-0.2"/>
</dbReference>
<dbReference type="AlphaFoldDB" id="A0A1I8FAU7"/>
<evidence type="ECO:0000256" key="5">
    <source>
        <dbReference type="ARBA" id="ARBA00022842"/>
    </source>
</evidence>
<dbReference type="PANTHER" id="PTHR46173:SF1">
    <property type="entry name" value="CCA TRNA NUCLEOTIDYLTRANSFERASE 1, MITOCHONDRIAL"/>
    <property type="match status" value="1"/>
</dbReference>
<sequence length="358" mass="39569">MSNEQSSLVGAVSLQSCAAISKRHLWRRLTSYTALLHRNAWQRASRPVRMDAGRASEVKKLERLETALAAQDLEADLDMLHDNRVSRNILKALTAKSTSKRLKPARVATLTALSKSSPHYASTESRERSATPSLSSLAIGSGRFTSRSHHQRDVFKNLEGQLSTTTLTAATTWQPDAVADEADKETLAAVAQNAAGLGGIAGERIWVELKQILAGRRPDDLIGAMASCGVEPNVQELSVVLNASAADTDKCRSIDQCRLCFWRHLLRSNDELETAHARLKFSNEEIGRVEDLAALTSAKTPRTKQRVVQLLLYTGQAATILPTISQWWPPKFPVNGHSNFIQLEIVNRWQRPDSRPDH</sequence>
<keyword evidence="3" id="KW-0808">Transferase</keyword>
<feature type="domain" description="tRNA nucleotidyltransferase/poly(A) polymerase RNA and SrmB- binding" evidence="7">
    <location>
        <begin position="183"/>
        <end position="229"/>
    </location>
</feature>
<dbReference type="GO" id="GO:0046872">
    <property type="term" value="F:metal ion binding"/>
    <property type="evidence" value="ECO:0007669"/>
    <property type="project" value="UniProtKB-KW"/>
</dbReference>
<feature type="compositionally biased region" description="Polar residues" evidence="6">
    <location>
        <begin position="114"/>
        <end position="123"/>
    </location>
</feature>
<keyword evidence="5" id="KW-0460">Magnesium</keyword>
<reference evidence="9" key="1">
    <citation type="submission" date="2016-11" db="UniProtKB">
        <authorList>
            <consortium name="WormBaseParasite"/>
        </authorList>
    </citation>
    <scope>IDENTIFICATION</scope>
</reference>
<dbReference type="Proteomes" id="UP000095280">
    <property type="component" value="Unplaced"/>
</dbReference>
<evidence type="ECO:0000256" key="4">
    <source>
        <dbReference type="ARBA" id="ARBA00022723"/>
    </source>
</evidence>
<dbReference type="SUPFAM" id="SSF81891">
    <property type="entry name" value="Poly A polymerase C-terminal region-like"/>
    <property type="match status" value="1"/>
</dbReference>
<comment type="cofactor">
    <cofactor evidence="1">
        <name>Mg(2+)</name>
        <dbReference type="ChEBI" id="CHEBI:18420"/>
    </cofactor>
</comment>
<feature type="region of interest" description="Disordered" evidence="6">
    <location>
        <begin position="114"/>
        <end position="135"/>
    </location>
</feature>
<evidence type="ECO:0000256" key="6">
    <source>
        <dbReference type="SAM" id="MobiDB-lite"/>
    </source>
</evidence>
<dbReference type="Pfam" id="PF12627">
    <property type="entry name" value="PolyA_pol_RNAbd"/>
    <property type="match status" value="1"/>
</dbReference>
<dbReference type="InterPro" id="IPR050264">
    <property type="entry name" value="Bact_CCA-adding_enz_type3_sf"/>
</dbReference>
<proteinExistence type="predicted"/>
<evidence type="ECO:0000313" key="9">
    <source>
        <dbReference type="WBParaSite" id="maker-unitig_27203-snap-gene-0.2-mRNA-1"/>
    </source>
</evidence>
<dbReference type="GO" id="GO:1990180">
    <property type="term" value="P:mitochondrial tRNA 3'-end processing"/>
    <property type="evidence" value="ECO:0007669"/>
    <property type="project" value="TreeGrafter"/>
</dbReference>
<keyword evidence="2" id="KW-0819">tRNA processing</keyword>
<protein>
    <submittedName>
        <fullName evidence="9">PolyA_pol_RNAbd domain-containing protein</fullName>
    </submittedName>
</protein>